<dbReference type="CDD" id="cd00096">
    <property type="entry name" value="Ig"/>
    <property type="match status" value="1"/>
</dbReference>
<dbReference type="Gene3D" id="2.60.40.1080">
    <property type="match status" value="1"/>
</dbReference>
<keyword evidence="3" id="KW-1185">Reference proteome</keyword>
<dbReference type="InterPro" id="IPR013783">
    <property type="entry name" value="Ig-like_fold"/>
</dbReference>
<protein>
    <submittedName>
        <fullName evidence="2">Putative tail fiber protein</fullName>
    </submittedName>
</protein>
<reference evidence="2 3" key="1">
    <citation type="submission" date="2020-02" db="EMBL/GenBank/DDBJ databases">
        <authorList>
            <person name="Olsen N.S."/>
            <person name="Forero-Junco L."/>
            <person name="Kot W."/>
            <person name="Hansen L.H."/>
        </authorList>
    </citation>
    <scope>NUCLEOTIDE SEQUENCE [LARGE SCALE GENOMIC DNA]</scope>
</reference>
<feature type="domain" description="Ig-like" evidence="1">
    <location>
        <begin position="165"/>
        <end position="261"/>
    </location>
</feature>
<accession>A0A6G8RM72</accession>
<dbReference type="Gene3D" id="2.60.40.10">
    <property type="entry name" value="Immunoglobulins"/>
    <property type="match status" value="1"/>
</dbReference>
<evidence type="ECO:0000259" key="1">
    <source>
        <dbReference type="PROSITE" id="PS50835"/>
    </source>
</evidence>
<dbReference type="SUPFAM" id="SSF48726">
    <property type="entry name" value="Immunoglobulin"/>
    <property type="match status" value="1"/>
</dbReference>
<dbReference type="Proteomes" id="UP000503322">
    <property type="component" value="Segment"/>
</dbReference>
<gene>
    <name evidence="2" type="ORF">allotria_162</name>
</gene>
<name>A0A6G8RM72_9CAUD</name>
<proteinExistence type="predicted"/>
<sequence length="270" mass="27923">MPTITVLVAPEVVRNKPETERNHVVTGVAKGWQKTSLNQDPDEILTECKGLDALLTKSNLQADGVTKVDPTKPIGFQVSYEIHDPNAILTTGLVITPPATASGEIGQFVELLATVSPANATYQGVNWYSGDITKAVHVGGGKFKLLASGTVTVYGVTVEGNHTDSTVITVAGALSLSTDLPATKDVTSGQDGTFSVVAAGGTTPYTYVWHFSDTPGGAGSVIDAGTNATAATANLVITAVEAANEGEYWCVVSDADGHSVTSTRCEMAVV</sequence>
<dbReference type="Pfam" id="PF13927">
    <property type="entry name" value="Ig_3"/>
    <property type="match status" value="1"/>
</dbReference>
<dbReference type="EMBL" id="MT074471">
    <property type="protein sequence ID" value="QIO02497.1"/>
    <property type="molecule type" value="Genomic_DNA"/>
</dbReference>
<evidence type="ECO:0000313" key="2">
    <source>
        <dbReference type="EMBL" id="QIO02497.1"/>
    </source>
</evidence>
<dbReference type="InterPro" id="IPR036179">
    <property type="entry name" value="Ig-like_dom_sf"/>
</dbReference>
<organism evidence="2 3">
    <name type="scientific">Salmonella phage allotria</name>
    <dbReference type="NCBI Taxonomy" id="2713274"/>
    <lineage>
        <taxon>Viruses</taxon>
        <taxon>Duplodnaviria</taxon>
        <taxon>Heunggongvirae</taxon>
        <taxon>Uroviricota</taxon>
        <taxon>Caudoviricetes</taxon>
        <taxon>Pantevenvirales</taxon>
        <taxon>Ackermannviridae</taxon>
        <taxon>Cvivirinae</taxon>
        <taxon>Kuttervirus</taxon>
        <taxon>Kuttervirus allotria</taxon>
    </lineage>
</organism>
<dbReference type="SMART" id="SM00409">
    <property type="entry name" value="IG"/>
    <property type="match status" value="1"/>
</dbReference>
<dbReference type="InterPro" id="IPR007110">
    <property type="entry name" value="Ig-like_dom"/>
</dbReference>
<dbReference type="PROSITE" id="PS50835">
    <property type="entry name" value="IG_LIKE"/>
    <property type="match status" value="1"/>
</dbReference>
<evidence type="ECO:0000313" key="3">
    <source>
        <dbReference type="Proteomes" id="UP000503322"/>
    </source>
</evidence>
<dbReference type="InterPro" id="IPR003599">
    <property type="entry name" value="Ig_sub"/>
</dbReference>